<accession>A0A3B0R9M6</accession>
<evidence type="ECO:0000256" key="2">
    <source>
        <dbReference type="ARBA" id="ARBA00022475"/>
    </source>
</evidence>
<feature type="transmembrane region" description="Helical" evidence="8">
    <location>
        <begin position="105"/>
        <end position="123"/>
    </location>
</feature>
<evidence type="ECO:0000256" key="1">
    <source>
        <dbReference type="ARBA" id="ARBA00004651"/>
    </source>
</evidence>
<dbReference type="InterPro" id="IPR003691">
    <property type="entry name" value="FluC"/>
</dbReference>
<feature type="transmembrane region" description="Helical" evidence="8">
    <location>
        <begin position="135"/>
        <end position="157"/>
    </location>
</feature>
<evidence type="ECO:0000256" key="8">
    <source>
        <dbReference type="SAM" id="Phobius"/>
    </source>
</evidence>
<comment type="catalytic activity">
    <reaction evidence="7">
        <text>fluoride(in) = fluoride(out)</text>
        <dbReference type="Rhea" id="RHEA:76159"/>
        <dbReference type="ChEBI" id="CHEBI:17051"/>
    </reaction>
    <physiologicalReaction direction="left-to-right" evidence="7">
        <dbReference type="Rhea" id="RHEA:76160"/>
    </physiologicalReaction>
</comment>
<sequence>MGLATTATRLMAPATCNLVDGAMTDSATHRRPSFGRQGLTRLSGPLTVLAGGFVGSAARYLVLFAVPAAPGVFPSEVLTVNIVGSLALGFFLARRERSVGSLLSLRFWAIGVLGSFTTFSAFSLEVVGLIDGGDIAIAALYVGVSTIGGLLAAVLGLRAGSIGR</sequence>
<dbReference type="GO" id="GO:0005886">
    <property type="term" value="C:plasma membrane"/>
    <property type="evidence" value="ECO:0007669"/>
    <property type="project" value="UniProtKB-SubCell"/>
</dbReference>
<name>A0A3B0R9M6_9ZZZZ</name>
<comment type="subcellular location">
    <subcellularLocation>
        <location evidence="1">Cell membrane</location>
        <topology evidence="1">Multi-pass membrane protein</topology>
    </subcellularLocation>
</comment>
<evidence type="ECO:0000256" key="5">
    <source>
        <dbReference type="ARBA" id="ARBA00023136"/>
    </source>
</evidence>
<dbReference type="EMBL" id="UOEI01000025">
    <property type="protein sequence ID" value="VAV89964.1"/>
    <property type="molecule type" value="Genomic_DNA"/>
</dbReference>
<feature type="transmembrane region" description="Helical" evidence="8">
    <location>
        <begin position="72"/>
        <end position="93"/>
    </location>
</feature>
<comment type="similarity">
    <text evidence="6">Belongs to the fluoride channel Fluc/FEX (TC 1.A.43) family.</text>
</comment>
<evidence type="ECO:0000256" key="3">
    <source>
        <dbReference type="ARBA" id="ARBA00022692"/>
    </source>
</evidence>
<protein>
    <submittedName>
        <fullName evidence="9">Fluoride ion transporter CrcB</fullName>
    </submittedName>
</protein>
<dbReference type="PANTHER" id="PTHR28259:SF1">
    <property type="entry name" value="FLUORIDE EXPORT PROTEIN 1-RELATED"/>
    <property type="match status" value="1"/>
</dbReference>
<dbReference type="GO" id="GO:1903425">
    <property type="term" value="F:fluoride transmembrane transporter activity"/>
    <property type="evidence" value="ECO:0007669"/>
    <property type="project" value="TreeGrafter"/>
</dbReference>
<feature type="transmembrane region" description="Helical" evidence="8">
    <location>
        <begin position="46"/>
        <end position="66"/>
    </location>
</feature>
<keyword evidence="3 8" id="KW-0812">Transmembrane</keyword>
<dbReference type="Pfam" id="PF02537">
    <property type="entry name" value="CRCB"/>
    <property type="match status" value="1"/>
</dbReference>
<reference evidence="9" key="1">
    <citation type="submission" date="2018-06" db="EMBL/GenBank/DDBJ databases">
        <authorList>
            <person name="Zhirakovskaya E."/>
        </authorList>
    </citation>
    <scope>NUCLEOTIDE SEQUENCE</scope>
</reference>
<evidence type="ECO:0000256" key="4">
    <source>
        <dbReference type="ARBA" id="ARBA00022989"/>
    </source>
</evidence>
<evidence type="ECO:0000256" key="6">
    <source>
        <dbReference type="ARBA" id="ARBA00035120"/>
    </source>
</evidence>
<keyword evidence="5 8" id="KW-0472">Membrane</keyword>
<dbReference type="HAMAP" id="MF_00454">
    <property type="entry name" value="FluC"/>
    <property type="match status" value="1"/>
</dbReference>
<evidence type="ECO:0000313" key="9">
    <source>
        <dbReference type="EMBL" id="VAV89964.1"/>
    </source>
</evidence>
<keyword evidence="4 8" id="KW-1133">Transmembrane helix</keyword>
<gene>
    <name evidence="9" type="ORF">MNBD_ACTINO01-54</name>
</gene>
<proteinExistence type="inferred from homology"/>
<keyword evidence="2" id="KW-1003">Cell membrane</keyword>
<dbReference type="AlphaFoldDB" id="A0A3B0R9M6"/>
<organism evidence="9">
    <name type="scientific">hydrothermal vent metagenome</name>
    <dbReference type="NCBI Taxonomy" id="652676"/>
    <lineage>
        <taxon>unclassified sequences</taxon>
        <taxon>metagenomes</taxon>
        <taxon>ecological metagenomes</taxon>
    </lineage>
</organism>
<evidence type="ECO:0000256" key="7">
    <source>
        <dbReference type="ARBA" id="ARBA00035585"/>
    </source>
</evidence>
<dbReference type="PANTHER" id="PTHR28259">
    <property type="entry name" value="FLUORIDE EXPORT PROTEIN 1-RELATED"/>
    <property type="match status" value="1"/>
</dbReference>